<gene>
    <name evidence="1" type="ORF">AsFPU1_4155</name>
</gene>
<dbReference type="AlphaFoldDB" id="A0A401INA3"/>
<dbReference type="InterPro" id="IPR000671">
    <property type="entry name" value="Peptidase_A31"/>
</dbReference>
<sequence length="157" mass="16998">MTLSSSDTILIIGYGNSLRSDDGAGIRVIQAIQQKPWPGVRSLSVHQLTPELAAEIAIASAVIFVDAALSEFIEVRSLVPNLEGIKLGHHSNPEVLLALTLSLYERVPPAWGIFIPGINFEFGEELSPKAQEGVKLALERIQTIVNLLVLLLTIEPP</sequence>
<proteinExistence type="predicted"/>
<dbReference type="GO" id="GO:0008047">
    <property type="term" value="F:enzyme activator activity"/>
    <property type="evidence" value="ECO:0007669"/>
    <property type="project" value="InterPro"/>
</dbReference>
<name>A0A401INA3_APHSA</name>
<dbReference type="NCBIfam" id="TIGR00072">
    <property type="entry name" value="hydrog_prot"/>
    <property type="match status" value="1"/>
</dbReference>
<comment type="caution">
    <text evidence="1">The sequence shown here is derived from an EMBL/GenBank/DDBJ whole genome shotgun (WGS) entry which is preliminary data.</text>
</comment>
<dbReference type="GO" id="GO:0004175">
    <property type="term" value="F:endopeptidase activity"/>
    <property type="evidence" value="ECO:0007669"/>
    <property type="project" value="TreeGrafter"/>
</dbReference>
<dbReference type="Proteomes" id="UP000287247">
    <property type="component" value="Unassembled WGS sequence"/>
</dbReference>
<evidence type="ECO:0000313" key="1">
    <source>
        <dbReference type="EMBL" id="GBF82721.1"/>
    </source>
</evidence>
<evidence type="ECO:0000313" key="2">
    <source>
        <dbReference type="Proteomes" id="UP000287247"/>
    </source>
</evidence>
<dbReference type="CDD" id="cd06066">
    <property type="entry name" value="H2MP_NAD-link-bidir"/>
    <property type="match status" value="1"/>
</dbReference>
<dbReference type="GO" id="GO:0016485">
    <property type="term" value="P:protein processing"/>
    <property type="evidence" value="ECO:0007669"/>
    <property type="project" value="TreeGrafter"/>
</dbReference>
<accession>A0A401INA3</accession>
<dbReference type="PANTHER" id="PTHR30302">
    <property type="entry name" value="HYDROGENASE 1 MATURATION PROTEASE"/>
    <property type="match status" value="1"/>
</dbReference>
<protein>
    <submittedName>
        <fullName evidence="1">Hydrogenase maturation protease</fullName>
    </submittedName>
</protein>
<keyword evidence="2" id="KW-1185">Reference proteome</keyword>
<dbReference type="RefSeq" id="WP_124973291.1">
    <property type="nucleotide sequence ID" value="NZ_BDQK01000017.1"/>
</dbReference>
<keyword evidence="1" id="KW-0645">Protease</keyword>
<keyword evidence="1" id="KW-0378">Hydrolase</keyword>
<dbReference type="InterPro" id="IPR023430">
    <property type="entry name" value="Pept_HybD-like_dom_sf"/>
</dbReference>
<dbReference type="OrthoDB" id="512922at2"/>
<dbReference type="PANTHER" id="PTHR30302:SF5">
    <property type="entry name" value="SLR1876 PROTEIN"/>
    <property type="match status" value="1"/>
</dbReference>
<dbReference type="EMBL" id="BDQK01000017">
    <property type="protein sequence ID" value="GBF82721.1"/>
    <property type="molecule type" value="Genomic_DNA"/>
</dbReference>
<reference evidence="2" key="1">
    <citation type="submission" date="2017-05" db="EMBL/GenBank/DDBJ databases">
        <title>Physiological properties and genetic analysis related to exopolysaccharide production of fresh-water unicellular cyanobacterium Aphanothece sacrum, Suizenji Nori, that has been cultured as a food source in Japan.</title>
        <authorList>
            <person name="Kanesaki Y."/>
            <person name="Yoshikawa S."/>
            <person name="Ohki K."/>
        </authorList>
    </citation>
    <scope>NUCLEOTIDE SEQUENCE [LARGE SCALE GENOMIC DNA]</scope>
    <source>
        <strain evidence="2">FPU1</strain>
    </source>
</reference>
<dbReference type="Gene3D" id="3.40.50.1450">
    <property type="entry name" value="HybD-like"/>
    <property type="match status" value="1"/>
</dbReference>
<dbReference type="SUPFAM" id="SSF53163">
    <property type="entry name" value="HybD-like"/>
    <property type="match status" value="1"/>
</dbReference>
<organism evidence="1 2">
    <name type="scientific">Aphanothece sacrum FPU1</name>
    <dbReference type="NCBI Taxonomy" id="1920663"/>
    <lineage>
        <taxon>Bacteria</taxon>
        <taxon>Bacillati</taxon>
        <taxon>Cyanobacteriota</taxon>
        <taxon>Cyanophyceae</taxon>
        <taxon>Oscillatoriophycideae</taxon>
        <taxon>Chroococcales</taxon>
        <taxon>Aphanothecaceae</taxon>
        <taxon>Aphanothece</taxon>
    </lineage>
</organism>